<sequence length="881" mass="96288">SALHFVRWGWGAWVFGAAGALVALGLWDVFFGFEENRCRMSYMFEDPEYQKIKLPKKLSRRFPAYELYLYGEGSYARRNKKLQLAGVPVLFLPGNAGSYKQVRSLGSVALRKAEDIDFKYHFNFFSVNFNEELVALYGGSLRSQTRFVHECIKVILRLYKGQDFAPRSVAIVGHSMGGLVARALLTLDHFEPELLNLLITQAAPHAAPVVPLDRYLTDFYVAVNSHWARRGRDVQNLTALSVAGGFRDYQVRSGLTFLPTSARHGGALSVVSSAVPRTWASTDHLSIVWCKQLILATVRAFFDLVDADTRQITADPRKRLSVLNHHFVRHPAKPFQDEPDVVAELPGACARPGGRPAPRGESDEKYFLFPLAGHRGSSSHVYCQNSLLVRVGLRSLLRLRAGELGSGEAEEATEARGGEAARPRRRFLFQFTVDCEFFREDQRTSQLPVTHLFSLGRRLSRPARRAPSRALAASQRGALRGNSVSALIPERRPNIYRLHIPWSHEDSLTLSKAPSSTDLSAKLHVARPENGSGPAVLEMYTSADCRYRVTIKTSFPQVLGQVIRFHGESLPAYIIASILLGYGGQLSSLLSTGRCGHLGAALQRTARPYKVEPVVHGLNFLLGFGWFREAWEATLLPEPDVIPASAGGLRVPLVSPVLFLFGTALAYWGHALGAASLRLLASARPALPGAVTRVSFRWSARPRGPGPAGAACGVLVLVPVGWTACGAVALVLAGLLYALRVSGEAAGLVREATENGGSGPEPPAEAEAEDSLRMHVTALHFLAWIVLLSAPSLIYWFRNLRYSIQLDPDPCKPLALILVPTVGILMNSSAASVRSSKFLKMAARVPPVLSVATVAFGAAHLYRVPYLASVPLVLHALCSVV</sequence>
<dbReference type="GO" id="GO:0007605">
    <property type="term" value="P:sensory perception of sound"/>
    <property type="evidence" value="ECO:0007669"/>
    <property type="project" value="Ensembl"/>
</dbReference>
<dbReference type="Proteomes" id="UP000002279">
    <property type="component" value="Chromosome 7"/>
</dbReference>
<dbReference type="GO" id="GO:0009880">
    <property type="term" value="P:embryonic pattern specification"/>
    <property type="evidence" value="ECO:0007669"/>
    <property type="project" value="Ensembl"/>
</dbReference>
<feature type="transmembrane region" description="Helical" evidence="13">
    <location>
        <begin position="845"/>
        <end position="862"/>
    </location>
</feature>
<evidence type="ECO:0000256" key="6">
    <source>
        <dbReference type="ARBA" id="ARBA00022801"/>
    </source>
</evidence>
<feature type="domain" description="GPI inositol-deacylase transmembrane" evidence="15">
    <location>
        <begin position="570"/>
        <end position="879"/>
    </location>
</feature>
<dbReference type="GO" id="GO:0015031">
    <property type="term" value="P:protein transport"/>
    <property type="evidence" value="ECO:0007669"/>
    <property type="project" value="UniProtKB-KW"/>
</dbReference>
<evidence type="ECO:0000256" key="12">
    <source>
        <dbReference type="ARBA" id="ARBA00093318"/>
    </source>
</evidence>
<dbReference type="PANTHER" id="PTHR15495:SF7">
    <property type="entry name" value="GPI INOSITOL-DEACYLASE"/>
    <property type="match status" value="1"/>
</dbReference>
<dbReference type="GO" id="GO:0006506">
    <property type="term" value="P:GPI anchor biosynthetic process"/>
    <property type="evidence" value="ECO:0000318"/>
    <property type="project" value="GO_Central"/>
</dbReference>
<feature type="transmembrane region" description="Helical" evidence="13">
    <location>
        <begin position="813"/>
        <end position="833"/>
    </location>
</feature>
<feature type="transmembrane region" description="Helical" evidence="13">
    <location>
        <begin position="12"/>
        <end position="33"/>
    </location>
</feature>
<evidence type="ECO:0000256" key="9">
    <source>
        <dbReference type="ARBA" id="ARBA00022989"/>
    </source>
</evidence>
<evidence type="ECO:0000256" key="13">
    <source>
        <dbReference type="RuleBase" id="RU365011"/>
    </source>
</evidence>
<dbReference type="SUPFAM" id="SSF53474">
    <property type="entry name" value="alpha/beta-Hydrolases"/>
    <property type="match status" value="1"/>
</dbReference>
<dbReference type="InterPro" id="IPR039529">
    <property type="entry name" value="PGAP1/BST1"/>
</dbReference>
<proteinExistence type="inferred from homology"/>
<name>A0A6I8NWD3_ORNAN</name>
<evidence type="ECO:0000256" key="1">
    <source>
        <dbReference type="ARBA" id="ARBA00004477"/>
    </source>
</evidence>
<keyword evidence="8 13" id="KW-0653">Protein transport</keyword>
<dbReference type="InterPro" id="IPR012908">
    <property type="entry name" value="PGAP1-ab_dom-like"/>
</dbReference>
<keyword evidence="4 13" id="KW-0813">Transport</keyword>
<evidence type="ECO:0000259" key="15">
    <source>
        <dbReference type="Pfam" id="PF25140"/>
    </source>
</evidence>
<dbReference type="AlphaFoldDB" id="A0A6I8NWD3"/>
<evidence type="ECO:0000256" key="5">
    <source>
        <dbReference type="ARBA" id="ARBA00022692"/>
    </source>
</evidence>
<evidence type="ECO:0000256" key="10">
    <source>
        <dbReference type="ARBA" id="ARBA00023136"/>
    </source>
</evidence>
<gene>
    <name evidence="16" type="primary">PGAP1</name>
</gene>
<comment type="caution">
    <text evidence="13">Lacks conserved residue(s) required for the propagation of feature annotation.</text>
</comment>
<comment type="subcellular location">
    <subcellularLocation>
        <location evidence="1">Endoplasmic reticulum membrane</location>
        <topology evidence="1">Multi-pass membrane protein</topology>
    </subcellularLocation>
</comment>
<dbReference type="Gene3D" id="3.40.50.1820">
    <property type="entry name" value="alpha/beta hydrolase"/>
    <property type="match status" value="1"/>
</dbReference>
<comment type="function">
    <text evidence="12 13">GPI inositol-deacylase that catalyzes the remove of the acyl chain linked to the 2-OH position of inositol ring from the GPI-anchored protein (GPI-AP) in the endoplasmic reticulum. Initiates the post-attachment remodeling phase of GPI-AP biogenesis and participates in endoplasmic reticulum (ER)-to-Golgi transport of GPI-anchored protein.</text>
</comment>
<dbReference type="PANTHER" id="PTHR15495">
    <property type="entry name" value="NEGATIVE REGULATOR OF VESICLE FORMATION-RELATED"/>
    <property type="match status" value="1"/>
</dbReference>
<keyword evidence="5 13" id="KW-0812">Transmembrane</keyword>
<evidence type="ECO:0000259" key="14">
    <source>
        <dbReference type="Pfam" id="PF07819"/>
    </source>
</evidence>
<dbReference type="GeneTree" id="ENSGT00390000016484"/>
<evidence type="ECO:0000313" key="17">
    <source>
        <dbReference type="Proteomes" id="UP000002279"/>
    </source>
</evidence>
<keyword evidence="17" id="KW-1185">Reference proteome</keyword>
<evidence type="ECO:0000256" key="11">
    <source>
        <dbReference type="ARBA" id="ARBA00023180"/>
    </source>
</evidence>
<dbReference type="FunCoup" id="A0A6I8NWD3">
    <property type="interactions" value="1320"/>
</dbReference>
<feature type="transmembrane region" description="Helical" evidence="13">
    <location>
        <begin position="778"/>
        <end position="797"/>
    </location>
</feature>
<evidence type="ECO:0000313" key="16">
    <source>
        <dbReference type="Ensembl" id="ENSOANP00000045225.1"/>
    </source>
</evidence>
<keyword evidence="10 13" id="KW-0472">Membrane</keyword>
<keyword evidence="7 13" id="KW-0256">Endoplasmic reticulum</keyword>
<dbReference type="GO" id="GO:0021871">
    <property type="term" value="P:forebrain regionalization"/>
    <property type="evidence" value="ECO:0007669"/>
    <property type="project" value="Ensembl"/>
</dbReference>
<dbReference type="InterPro" id="IPR029058">
    <property type="entry name" value="AB_hydrolase_fold"/>
</dbReference>
<evidence type="ECO:0000256" key="2">
    <source>
        <dbReference type="ARBA" id="ARBA00006931"/>
    </source>
</evidence>
<dbReference type="GO" id="GO:0005789">
    <property type="term" value="C:endoplasmic reticulum membrane"/>
    <property type="evidence" value="ECO:0007669"/>
    <property type="project" value="UniProtKB-SubCell"/>
</dbReference>
<evidence type="ECO:0000256" key="4">
    <source>
        <dbReference type="ARBA" id="ARBA00022448"/>
    </source>
</evidence>
<dbReference type="GO" id="GO:0009948">
    <property type="term" value="P:anterior/posterior axis specification"/>
    <property type="evidence" value="ECO:0007669"/>
    <property type="project" value="Ensembl"/>
</dbReference>
<accession>A0A6I8NWD3</accession>
<dbReference type="GO" id="GO:0050185">
    <property type="term" value="F:phosphatidylinositol deacylase activity"/>
    <property type="evidence" value="ECO:0000318"/>
    <property type="project" value="GO_Central"/>
</dbReference>
<evidence type="ECO:0000256" key="7">
    <source>
        <dbReference type="ARBA" id="ARBA00022824"/>
    </source>
</evidence>
<dbReference type="EC" id="3.1.-.-" evidence="13"/>
<organism evidence="16 17">
    <name type="scientific">Ornithorhynchus anatinus</name>
    <name type="common">Duckbill platypus</name>
    <dbReference type="NCBI Taxonomy" id="9258"/>
    <lineage>
        <taxon>Eukaryota</taxon>
        <taxon>Metazoa</taxon>
        <taxon>Chordata</taxon>
        <taxon>Craniata</taxon>
        <taxon>Vertebrata</taxon>
        <taxon>Euteleostomi</taxon>
        <taxon>Mammalia</taxon>
        <taxon>Monotremata</taxon>
        <taxon>Ornithorhynchidae</taxon>
        <taxon>Ornithorhynchus</taxon>
    </lineage>
</organism>
<evidence type="ECO:0000256" key="3">
    <source>
        <dbReference type="ARBA" id="ARBA00015856"/>
    </source>
</evidence>
<keyword evidence="11" id="KW-0325">Glycoprotein</keyword>
<dbReference type="GO" id="GO:0005783">
    <property type="term" value="C:endoplasmic reticulum"/>
    <property type="evidence" value="ECO:0000318"/>
    <property type="project" value="GO_Central"/>
</dbReference>
<dbReference type="Ensembl" id="ENSOANT00000073593.1">
    <property type="protein sequence ID" value="ENSOANP00000045225.1"/>
    <property type="gene ID" value="ENSOANG00000038233.1"/>
</dbReference>
<dbReference type="GO" id="GO:0160215">
    <property type="term" value="F:deacylase activity"/>
    <property type="evidence" value="ECO:0007669"/>
    <property type="project" value="Ensembl"/>
</dbReference>
<dbReference type="Bgee" id="ENSOANG00000038233">
    <property type="expression patterns" value="Expressed in adult mammalian kidney and 7 other cell types or tissues"/>
</dbReference>
<reference evidence="16" key="2">
    <citation type="submission" date="2025-08" db="UniProtKB">
        <authorList>
            <consortium name="Ensembl"/>
        </authorList>
    </citation>
    <scope>IDENTIFICATION</scope>
    <source>
        <strain evidence="16">Glennie</strain>
    </source>
</reference>
<protein>
    <recommendedName>
        <fullName evidence="3 13">GPI inositol-deacylase</fullName>
        <ecNumber evidence="13">3.1.-.-</ecNumber>
    </recommendedName>
</protein>
<dbReference type="Pfam" id="PF24660">
    <property type="entry name" value="PGAP1_3rd"/>
    <property type="match status" value="1"/>
</dbReference>
<reference evidence="16" key="3">
    <citation type="submission" date="2025-09" db="UniProtKB">
        <authorList>
            <consortium name="Ensembl"/>
        </authorList>
    </citation>
    <scope>IDENTIFICATION</scope>
    <source>
        <strain evidence="16">Glennie</strain>
    </source>
</reference>
<dbReference type="Pfam" id="PF07819">
    <property type="entry name" value="PGAP1"/>
    <property type="match status" value="1"/>
</dbReference>
<keyword evidence="9 13" id="KW-1133">Transmembrane helix</keyword>
<dbReference type="InterPro" id="IPR056824">
    <property type="entry name" value="PGAP1_TMD"/>
</dbReference>
<feature type="domain" description="GPI inositol-deacylase PGAP1-like alpha/beta" evidence="14">
    <location>
        <begin position="83"/>
        <end position="303"/>
    </location>
</feature>
<reference evidence="16 17" key="1">
    <citation type="journal article" date="2008" name="Nature">
        <title>Genome analysis of the platypus reveals unique signatures of evolution.</title>
        <authorList>
            <person name="Warren W.C."/>
            <person name="Hillier L.W."/>
            <person name="Marshall Graves J.A."/>
            <person name="Birney E."/>
            <person name="Ponting C.P."/>
            <person name="Grutzner F."/>
            <person name="Belov K."/>
            <person name="Miller W."/>
            <person name="Clarke L."/>
            <person name="Chinwalla A.T."/>
            <person name="Yang S.P."/>
            <person name="Heger A."/>
            <person name="Locke D.P."/>
            <person name="Miethke P."/>
            <person name="Waters P.D."/>
            <person name="Veyrunes F."/>
            <person name="Fulton L."/>
            <person name="Fulton B."/>
            <person name="Graves T."/>
            <person name="Wallis J."/>
            <person name="Puente X.S."/>
            <person name="Lopez-Otin C."/>
            <person name="Ordonez G.R."/>
            <person name="Eichler E.E."/>
            <person name="Chen L."/>
            <person name="Cheng Z."/>
            <person name="Deakin J.E."/>
            <person name="Alsop A."/>
            <person name="Thompson K."/>
            <person name="Kirby P."/>
            <person name="Papenfuss A.T."/>
            <person name="Wakefield M.J."/>
            <person name="Olender T."/>
            <person name="Lancet D."/>
            <person name="Huttley G.A."/>
            <person name="Smit A.F."/>
            <person name="Pask A."/>
            <person name="Temple-Smith P."/>
            <person name="Batzer M.A."/>
            <person name="Walker J.A."/>
            <person name="Konkel M.K."/>
            <person name="Harris R.S."/>
            <person name="Whittington C.M."/>
            <person name="Wong E.S."/>
            <person name="Gemmell N.J."/>
            <person name="Buschiazzo E."/>
            <person name="Vargas Jentzsch I.M."/>
            <person name="Merkel A."/>
            <person name="Schmitz J."/>
            <person name="Zemann A."/>
            <person name="Churakov G."/>
            <person name="Kriegs J.O."/>
            <person name="Brosius J."/>
            <person name="Murchison E.P."/>
            <person name="Sachidanandam R."/>
            <person name="Smith C."/>
            <person name="Hannon G.J."/>
            <person name="Tsend-Ayush E."/>
            <person name="McMillan D."/>
            <person name="Attenborough R."/>
            <person name="Rens W."/>
            <person name="Ferguson-Smith M."/>
            <person name="Lefevre C.M."/>
            <person name="Sharp J.A."/>
            <person name="Nicholas K.R."/>
            <person name="Ray D.A."/>
            <person name="Kube M."/>
            <person name="Reinhardt R."/>
            <person name="Pringle T.H."/>
            <person name="Taylor J."/>
            <person name="Jones R.C."/>
            <person name="Nixon B."/>
            <person name="Dacheux J.L."/>
            <person name="Niwa H."/>
            <person name="Sekita Y."/>
            <person name="Huang X."/>
            <person name="Stark A."/>
            <person name="Kheradpour P."/>
            <person name="Kellis M."/>
            <person name="Flicek P."/>
            <person name="Chen Y."/>
            <person name="Webber C."/>
            <person name="Hardison R."/>
            <person name="Nelson J."/>
            <person name="Hallsworth-Pepin K."/>
            <person name="Delehaunty K."/>
            <person name="Markovic C."/>
            <person name="Minx P."/>
            <person name="Feng Y."/>
            <person name="Kremitzki C."/>
            <person name="Mitreva M."/>
            <person name="Glasscock J."/>
            <person name="Wylie T."/>
            <person name="Wohldmann P."/>
            <person name="Thiru P."/>
            <person name="Nhan M.N."/>
            <person name="Pohl C.S."/>
            <person name="Smith S.M."/>
            <person name="Hou S."/>
            <person name="Nefedov M."/>
            <person name="de Jong P.J."/>
            <person name="Renfree M.B."/>
            <person name="Mardis E.R."/>
            <person name="Wilson R.K."/>
        </authorList>
    </citation>
    <scope>NUCLEOTIDE SEQUENCE [LARGE SCALE GENOMIC DNA]</scope>
    <source>
        <strain evidence="16 17">Glennie</strain>
    </source>
</reference>
<evidence type="ECO:0000256" key="8">
    <source>
        <dbReference type="ARBA" id="ARBA00022927"/>
    </source>
</evidence>
<dbReference type="FunFam" id="3.40.50.1820:FF:000026">
    <property type="entry name" value="GPI inositol-deacylase"/>
    <property type="match status" value="1"/>
</dbReference>
<dbReference type="InParanoid" id="A0A6I8NWD3"/>
<comment type="similarity">
    <text evidence="2 13">Belongs to the GPI inositol-deacylase family.</text>
</comment>
<dbReference type="Pfam" id="PF25140">
    <property type="entry name" value="PGAP1_TMD"/>
    <property type="match status" value="1"/>
</dbReference>
<keyword evidence="6 13" id="KW-0378">Hydrolase</keyword>
<feature type="transmembrane region" description="Helical" evidence="13">
    <location>
        <begin position="708"/>
        <end position="739"/>
    </location>
</feature>